<feature type="region of interest" description="Disordered" evidence="2">
    <location>
        <begin position="50"/>
        <end position="166"/>
    </location>
</feature>
<dbReference type="GO" id="GO:0008010">
    <property type="term" value="F:structural constituent of chitin-based larval cuticle"/>
    <property type="evidence" value="ECO:0007669"/>
    <property type="project" value="TreeGrafter"/>
</dbReference>
<dbReference type="KEGG" id="fas:105266708"/>
<evidence type="ECO:0000256" key="2">
    <source>
        <dbReference type="SAM" id="MobiDB-lite"/>
    </source>
</evidence>
<proteinExistence type="predicted"/>
<name>A0A0C9S2F3_9HYME</name>
<feature type="signal peptide" evidence="3">
    <location>
        <begin position="1"/>
        <end position="19"/>
    </location>
</feature>
<accession>A0A0C9S2F3</accession>
<dbReference type="OrthoDB" id="7222477at2759"/>
<feature type="compositionally biased region" description="Low complexity" evidence="2">
    <location>
        <begin position="137"/>
        <end position="154"/>
    </location>
</feature>
<reference evidence="5" key="1">
    <citation type="submission" date="2015-01" db="EMBL/GenBank/DDBJ databases">
        <title>Transcriptome Assembly of Fopius arisanus.</title>
        <authorList>
            <person name="Geib S."/>
        </authorList>
    </citation>
    <scope>NUCLEOTIDE SEQUENCE</scope>
</reference>
<accession>A0A9R1TZB7</accession>
<dbReference type="InterPro" id="IPR050468">
    <property type="entry name" value="Cuticle_Struct_Prot"/>
</dbReference>
<dbReference type="GeneID" id="105266708"/>
<evidence type="ECO:0000256" key="3">
    <source>
        <dbReference type="SAM" id="SignalP"/>
    </source>
</evidence>
<organism evidence="5">
    <name type="scientific">Fopius arisanus</name>
    <dbReference type="NCBI Taxonomy" id="64838"/>
    <lineage>
        <taxon>Eukaryota</taxon>
        <taxon>Metazoa</taxon>
        <taxon>Ecdysozoa</taxon>
        <taxon>Arthropoda</taxon>
        <taxon>Hexapoda</taxon>
        <taxon>Insecta</taxon>
        <taxon>Pterygota</taxon>
        <taxon>Neoptera</taxon>
        <taxon>Endopterygota</taxon>
        <taxon>Hymenoptera</taxon>
        <taxon>Apocrita</taxon>
        <taxon>Ichneumonoidea</taxon>
        <taxon>Braconidae</taxon>
        <taxon>Opiinae</taxon>
        <taxon>Fopius</taxon>
    </lineage>
</organism>
<feature type="chain" id="PRO_5007394665" evidence="3">
    <location>
        <begin position="20"/>
        <end position="335"/>
    </location>
</feature>
<dbReference type="PANTHER" id="PTHR10380">
    <property type="entry name" value="CUTICLE PROTEIN"/>
    <property type="match status" value="1"/>
</dbReference>
<dbReference type="EMBL" id="GBYB01015091">
    <property type="protein sequence ID" value="JAG84858.1"/>
    <property type="molecule type" value="Transcribed_RNA"/>
</dbReference>
<dbReference type="AlphaFoldDB" id="A0A0C9S2F3"/>
<reference evidence="7" key="2">
    <citation type="submission" date="2025-04" db="UniProtKB">
        <authorList>
            <consortium name="RefSeq"/>
        </authorList>
    </citation>
    <scope>IDENTIFICATION</scope>
    <source>
        <strain evidence="7">USDA-PBARC FA_bdor</strain>
        <tissue evidence="7">Whole organism</tissue>
    </source>
</reference>
<dbReference type="GO" id="GO:0062129">
    <property type="term" value="C:chitin-based extracellular matrix"/>
    <property type="evidence" value="ECO:0007669"/>
    <property type="project" value="TreeGrafter"/>
</dbReference>
<evidence type="ECO:0000313" key="5">
    <source>
        <dbReference type="EMBL" id="JAG84858.1"/>
    </source>
</evidence>
<protein>
    <submittedName>
        <fullName evidence="7">Proline-rich receptor-like protein kinase PERK9</fullName>
    </submittedName>
</protein>
<sequence>MEIPIRFILLMCVAEVVRGQYSEADIGPLPQRPTAGGKLAGRFAPRQSIKINPSAVSSRIRRPIPLKSRPVTQEPADLSPFNLRNTRPVFIPPSPSPQPQHDQPVKPVSEEHDDEPEDTAQAISSLGPVPQPPAPYIPSFFSSQSSPRPEPQIIHYRPPVSRPPPPPLQPIQEQNIAPVQYRPQKPLKIRKPIEDTQEVRVPVKQNQLASNKKTTKSEYRGKKPVAQVIRRWREDNEDGSITWGFENDDGSFKEEIIGVDCITRGKYGYIDPDGIRREYTYETGIKCDGDQEDEEEQNGFVDYSENKLVLPSGKTIDLSSMGKKQARRPGPIYRN</sequence>
<dbReference type="EMBL" id="GBYB01015089">
    <property type="protein sequence ID" value="JAG84856.1"/>
    <property type="molecule type" value="Transcribed_RNA"/>
</dbReference>
<dbReference type="Proteomes" id="UP000694866">
    <property type="component" value="Unplaced"/>
</dbReference>
<evidence type="ECO:0000313" key="6">
    <source>
        <dbReference type="Proteomes" id="UP000694866"/>
    </source>
</evidence>
<dbReference type="RefSeq" id="XP_011303371.1">
    <property type="nucleotide sequence ID" value="XM_011305069.1"/>
</dbReference>
<evidence type="ECO:0000313" key="7">
    <source>
        <dbReference type="RefSeq" id="XP_011303371.1"/>
    </source>
</evidence>
<dbReference type="PROSITE" id="PS51155">
    <property type="entry name" value="CHIT_BIND_RR_2"/>
    <property type="match status" value="1"/>
</dbReference>
<gene>
    <name evidence="7" type="primary">LOC105266708</name>
    <name evidence="5" type="ORF">g.33421</name>
    <name evidence="4" type="ORF">g.33429</name>
</gene>
<evidence type="ECO:0000256" key="1">
    <source>
        <dbReference type="PROSITE-ProRule" id="PRU00497"/>
    </source>
</evidence>
<dbReference type="PANTHER" id="PTHR10380:SF2">
    <property type="entry name" value="AGAP003037-PA"/>
    <property type="match status" value="1"/>
</dbReference>
<keyword evidence="1" id="KW-0193">Cuticle</keyword>
<dbReference type="InterPro" id="IPR000618">
    <property type="entry name" value="Insect_cuticle"/>
</dbReference>
<keyword evidence="3" id="KW-0732">Signal</keyword>
<evidence type="ECO:0000313" key="4">
    <source>
        <dbReference type="EMBL" id="JAG84856.1"/>
    </source>
</evidence>
<keyword evidence="6" id="KW-1185">Reference proteome</keyword>